<evidence type="ECO:0000313" key="2">
    <source>
        <dbReference type="EMBL" id="AKN36201.1"/>
    </source>
</evidence>
<organism evidence="2">
    <name type="scientific">Vibrio splendidus</name>
    <dbReference type="NCBI Taxonomy" id="29497"/>
    <lineage>
        <taxon>Bacteria</taxon>
        <taxon>Pseudomonadati</taxon>
        <taxon>Pseudomonadota</taxon>
        <taxon>Gammaproteobacteria</taxon>
        <taxon>Vibrionales</taxon>
        <taxon>Vibrionaceae</taxon>
        <taxon>Vibrio</taxon>
    </lineage>
</organism>
<feature type="compositionally biased region" description="Basic and acidic residues" evidence="1">
    <location>
        <begin position="14"/>
        <end position="30"/>
    </location>
</feature>
<reference evidence="2" key="1">
    <citation type="journal article" date="2015" name="MBio">
        <title>Eco-Evolutionary Dynamics of Episomes among Ecologically Cohesive Bacterial Populations.</title>
        <authorList>
            <person name="Xue H."/>
            <person name="Cordero O.X."/>
            <person name="Camas F.M."/>
            <person name="Trimble W."/>
            <person name="Meyer F."/>
            <person name="Guglielmini J."/>
            <person name="Rocha E.P."/>
            <person name="Polz M.F."/>
        </authorList>
    </citation>
    <scope>NUCLEOTIDE SEQUENCE</scope>
    <source>
        <strain evidence="2">FF_1</strain>
    </source>
</reference>
<feature type="compositionally biased region" description="Polar residues" evidence="1">
    <location>
        <begin position="1"/>
        <end position="10"/>
    </location>
</feature>
<proteinExistence type="predicted"/>
<dbReference type="EMBL" id="KP795476">
    <property type="protein sequence ID" value="AKN36201.1"/>
    <property type="molecule type" value="Genomic_DNA"/>
</dbReference>
<feature type="region of interest" description="Disordered" evidence="1">
    <location>
        <begin position="1"/>
        <end position="30"/>
    </location>
</feature>
<protein>
    <submittedName>
        <fullName evidence="2">Uncharacterized protein</fullName>
    </submittedName>
</protein>
<sequence>MGALSLTHSAGQPERVREISQSESDHRDTQITHKIESKRVGVGAAERAVFSVLVFLFLLEFLSESNKFC</sequence>
<evidence type="ECO:0000256" key="1">
    <source>
        <dbReference type="SAM" id="MobiDB-lite"/>
    </source>
</evidence>
<accession>A0A0H3ZRI3</accession>
<dbReference type="AlphaFoldDB" id="A0A0H3ZRI3"/>
<name>A0A0H3ZRI3_VIBSP</name>